<dbReference type="Proteomes" id="UP000008190">
    <property type="component" value="Chromosome"/>
</dbReference>
<dbReference type="AlphaFoldDB" id="H6R0S9"/>
<feature type="chain" id="PRO_5039178244" description="DUF3558 domain-containing protein" evidence="1">
    <location>
        <begin position="26"/>
        <end position="405"/>
    </location>
</feature>
<feature type="domain" description="DUF7373" evidence="2">
    <location>
        <begin position="60"/>
        <end position="252"/>
    </location>
</feature>
<keyword evidence="5" id="KW-1185">Reference proteome</keyword>
<evidence type="ECO:0000313" key="5">
    <source>
        <dbReference type="Proteomes" id="UP000008190"/>
    </source>
</evidence>
<protein>
    <recommendedName>
        <fullName evidence="6">DUF3558 domain-containing protein</fullName>
    </recommendedName>
</protein>
<dbReference type="Pfam" id="PF24092">
    <property type="entry name" value="DUF7373_C"/>
    <property type="match status" value="1"/>
</dbReference>
<name>H6R0S9_NOCCG</name>
<organism evidence="4 5">
    <name type="scientific">Nocardia cyriacigeorgica (strain GUH-2)</name>
    <dbReference type="NCBI Taxonomy" id="1127134"/>
    <lineage>
        <taxon>Bacteria</taxon>
        <taxon>Bacillati</taxon>
        <taxon>Actinomycetota</taxon>
        <taxon>Actinomycetes</taxon>
        <taxon>Mycobacteriales</taxon>
        <taxon>Nocardiaceae</taxon>
        <taxon>Nocardia</taxon>
    </lineage>
</organism>
<sequence>MKVVSSRIMTAVLTLGISVSLISGCADTSVKNPSAEVDISRLDAGNYPTKPQSASSLGSSFAGVNREAARLAEHVPLIMDIDRRLVFNQTNVQGRRYTQQQPPTHREGISTIENFNEAVPGLVVGWGTGGQRREERSLGASVNLRLLRFQTAAQATHAFRILPDAYVEKNSESKSIDIPLYSDARSYATPFGSVNTWYRRDNYLIYISCAPGIDPTHDPAPAVEMTKKVLDKQLEMLTGYQPTPVEDIPRLPADIDGLLARTLPVEQPDQESLAEEDVYGVYPVRSGIHLSRRFDLDRQAFEDAGVDLISRGDSWVYRAKDDSGAARLVAALIAQVDWQYKPAPSPPGMPGAKCFVKNEDDPFVTTFLMAPTCYYTVGRHVAVVEAEQVQALHQKAAAQYLLLAN</sequence>
<dbReference type="Pfam" id="PF24088">
    <property type="entry name" value="DUF7373"/>
    <property type="match status" value="1"/>
</dbReference>
<dbReference type="STRING" id="1127134.NOCYR_0892"/>
<evidence type="ECO:0000259" key="2">
    <source>
        <dbReference type="Pfam" id="PF24088"/>
    </source>
</evidence>
<evidence type="ECO:0000256" key="1">
    <source>
        <dbReference type="SAM" id="SignalP"/>
    </source>
</evidence>
<dbReference type="InterPro" id="IPR056463">
    <property type="entry name" value="DUF7373_C"/>
</dbReference>
<accession>H6R0S9</accession>
<feature type="signal peptide" evidence="1">
    <location>
        <begin position="1"/>
        <end position="25"/>
    </location>
</feature>
<dbReference type="HOGENOM" id="CLU_054533_1_0_11"/>
<keyword evidence="1" id="KW-0732">Signal</keyword>
<dbReference type="KEGG" id="ncy:NOCYR_0892"/>
<dbReference type="PROSITE" id="PS51257">
    <property type="entry name" value="PROKAR_LIPOPROTEIN"/>
    <property type="match status" value="1"/>
</dbReference>
<dbReference type="eggNOG" id="ENOG5030226">
    <property type="taxonomic scope" value="Bacteria"/>
</dbReference>
<feature type="domain" description="DUF7373" evidence="3">
    <location>
        <begin position="258"/>
        <end position="405"/>
    </location>
</feature>
<gene>
    <name evidence="4" type="ordered locus">NOCYR_0892</name>
</gene>
<evidence type="ECO:0008006" key="6">
    <source>
        <dbReference type="Google" id="ProtNLM"/>
    </source>
</evidence>
<dbReference type="EMBL" id="FO082843">
    <property type="protein sequence ID" value="CCF61703.1"/>
    <property type="molecule type" value="Genomic_DNA"/>
</dbReference>
<dbReference type="InterPro" id="IPR055797">
    <property type="entry name" value="DUF7373"/>
</dbReference>
<reference evidence="4 5" key="1">
    <citation type="journal article" date="2012" name="J. Bacteriol.">
        <title>Genome sequence of the human- and animal-pathogenic strain Nocardia cyriacigeorgica GUH-2.</title>
        <authorList>
            <person name="Zoropogui A."/>
            <person name="Pujic P."/>
            <person name="Normand P."/>
            <person name="Barbe V."/>
            <person name="Beaman B."/>
            <person name="Beaman L."/>
            <person name="Boiron P."/>
            <person name="Colinon C."/>
            <person name="Deredjian A."/>
            <person name="Graindorge A."/>
            <person name="Mangenot S."/>
            <person name="Nazaret S."/>
            <person name="Neto M."/>
            <person name="Petit S."/>
            <person name="Roche D."/>
            <person name="Vallenet D."/>
            <person name="Rodriguez-Nava V."/>
            <person name="Richard Y."/>
            <person name="Cournoyer B."/>
            <person name="Blaha D."/>
        </authorList>
    </citation>
    <scope>NUCLEOTIDE SEQUENCE [LARGE SCALE GENOMIC DNA]</scope>
    <source>
        <strain evidence="4 5">GUH-2</strain>
    </source>
</reference>
<proteinExistence type="predicted"/>
<evidence type="ECO:0000259" key="3">
    <source>
        <dbReference type="Pfam" id="PF24092"/>
    </source>
</evidence>
<evidence type="ECO:0000313" key="4">
    <source>
        <dbReference type="EMBL" id="CCF61703.1"/>
    </source>
</evidence>